<evidence type="ECO:0000256" key="1">
    <source>
        <dbReference type="SAM" id="MobiDB-lite"/>
    </source>
</evidence>
<feature type="transmembrane region" description="Helical" evidence="2">
    <location>
        <begin position="52"/>
        <end position="85"/>
    </location>
</feature>
<reference evidence="3" key="1">
    <citation type="journal article" date="2023" name="Mol. Phylogenet. Evol.">
        <title>Genome-scale phylogeny and comparative genomics of the fungal order Sordariales.</title>
        <authorList>
            <person name="Hensen N."/>
            <person name="Bonometti L."/>
            <person name="Westerberg I."/>
            <person name="Brannstrom I.O."/>
            <person name="Guillou S."/>
            <person name="Cros-Aarteil S."/>
            <person name="Calhoun S."/>
            <person name="Haridas S."/>
            <person name="Kuo A."/>
            <person name="Mondo S."/>
            <person name="Pangilinan J."/>
            <person name="Riley R."/>
            <person name="LaButti K."/>
            <person name="Andreopoulos B."/>
            <person name="Lipzen A."/>
            <person name="Chen C."/>
            <person name="Yan M."/>
            <person name="Daum C."/>
            <person name="Ng V."/>
            <person name="Clum A."/>
            <person name="Steindorff A."/>
            <person name="Ohm R.A."/>
            <person name="Martin F."/>
            <person name="Silar P."/>
            <person name="Natvig D.O."/>
            <person name="Lalanne C."/>
            <person name="Gautier V."/>
            <person name="Ament-Velasquez S.L."/>
            <person name="Kruys A."/>
            <person name="Hutchinson M.I."/>
            <person name="Powell A.J."/>
            <person name="Barry K."/>
            <person name="Miller A.N."/>
            <person name="Grigoriev I.V."/>
            <person name="Debuchy R."/>
            <person name="Gladieux P."/>
            <person name="Hiltunen Thoren M."/>
            <person name="Johannesson H."/>
        </authorList>
    </citation>
    <scope>NUCLEOTIDE SEQUENCE</scope>
    <source>
        <strain evidence="3">SMH4131-1</strain>
    </source>
</reference>
<feature type="region of interest" description="Disordered" evidence="1">
    <location>
        <begin position="114"/>
        <end position="157"/>
    </location>
</feature>
<protein>
    <submittedName>
        <fullName evidence="3">Uncharacterized protein</fullName>
    </submittedName>
</protein>
<dbReference type="AlphaFoldDB" id="A0AAE0MIM8"/>
<proteinExistence type="predicted"/>
<comment type="caution">
    <text evidence="3">The sequence shown here is derived from an EMBL/GenBank/DDBJ whole genome shotgun (WGS) entry which is preliminary data.</text>
</comment>
<evidence type="ECO:0000313" key="4">
    <source>
        <dbReference type="Proteomes" id="UP001286456"/>
    </source>
</evidence>
<accession>A0AAE0MIM8</accession>
<dbReference type="EMBL" id="JAUEPO010000002">
    <property type="protein sequence ID" value="KAK3333857.1"/>
    <property type="molecule type" value="Genomic_DNA"/>
</dbReference>
<gene>
    <name evidence="3" type="ORF">B0T19DRAFT_139143</name>
</gene>
<evidence type="ECO:0000313" key="3">
    <source>
        <dbReference type="EMBL" id="KAK3333857.1"/>
    </source>
</evidence>
<name>A0AAE0MIM8_9PEZI</name>
<organism evidence="3 4">
    <name type="scientific">Cercophora scortea</name>
    <dbReference type="NCBI Taxonomy" id="314031"/>
    <lineage>
        <taxon>Eukaryota</taxon>
        <taxon>Fungi</taxon>
        <taxon>Dikarya</taxon>
        <taxon>Ascomycota</taxon>
        <taxon>Pezizomycotina</taxon>
        <taxon>Sordariomycetes</taxon>
        <taxon>Sordariomycetidae</taxon>
        <taxon>Sordariales</taxon>
        <taxon>Lasiosphaeriaceae</taxon>
        <taxon>Cercophora</taxon>
    </lineage>
</organism>
<reference evidence="3" key="2">
    <citation type="submission" date="2023-06" db="EMBL/GenBank/DDBJ databases">
        <authorList>
            <consortium name="Lawrence Berkeley National Laboratory"/>
            <person name="Haridas S."/>
            <person name="Hensen N."/>
            <person name="Bonometti L."/>
            <person name="Westerberg I."/>
            <person name="Brannstrom I.O."/>
            <person name="Guillou S."/>
            <person name="Cros-Aarteil S."/>
            <person name="Calhoun S."/>
            <person name="Kuo A."/>
            <person name="Mondo S."/>
            <person name="Pangilinan J."/>
            <person name="Riley R."/>
            <person name="Labutti K."/>
            <person name="Andreopoulos B."/>
            <person name="Lipzen A."/>
            <person name="Chen C."/>
            <person name="Yanf M."/>
            <person name="Daum C."/>
            <person name="Ng V."/>
            <person name="Clum A."/>
            <person name="Steindorff A."/>
            <person name="Ohm R."/>
            <person name="Martin F."/>
            <person name="Silar P."/>
            <person name="Natvig D."/>
            <person name="Lalanne C."/>
            <person name="Gautier V."/>
            <person name="Ament-Velasquez S.L."/>
            <person name="Kruys A."/>
            <person name="Hutchinson M.I."/>
            <person name="Powell A.J."/>
            <person name="Barry K."/>
            <person name="Miller A.N."/>
            <person name="Grigoriev I.V."/>
            <person name="Debuchy R."/>
            <person name="Gladieux P."/>
            <person name="Thoren M.H."/>
            <person name="Johannesson H."/>
        </authorList>
    </citation>
    <scope>NUCLEOTIDE SEQUENCE</scope>
    <source>
        <strain evidence="3">SMH4131-1</strain>
    </source>
</reference>
<keyword evidence="2" id="KW-0472">Membrane</keyword>
<dbReference type="Proteomes" id="UP001286456">
    <property type="component" value="Unassembled WGS sequence"/>
</dbReference>
<keyword evidence="2" id="KW-0812">Transmembrane</keyword>
<sequence length="157" mass="17554">MADLPDSDSMRASASAWLAENVLPAVLRVLHWVHISYIWITEHSIVPPEYRYIIRMISWFNITIGLMFMSPVIGIIIYDIILWLWRLFAARNKPHRPAREKSYDIAAFGPVDPSMNGPVAKQGTAELNGSVGQRGGSGQPNGSVRRRGTKQVNGNRA</sequence>
<evidence type="ECO:0000256" key="2">
    <source>
        <dbReference type="SAM" id="Phobius"/>
    </source>
</evidence>
<keyword evidence="4" id="KW-1185">Reference proteome</keyword>
<keyword evidence="2" id="KW-1133">Transmembrane helix</keyword>